<dbReference type="InterPro" id="IPR006913">
    <property type="entry name" value="CENP-V/GFA"/>
</dbReference>
<evidence type="ECO:0000256" key="4">
    <source>
        <dbReference type="ARBA" id="ARBA00023239"/>
    </source>
</evidence>
<protein>
    <submittedName>
        <fullName evidence="6">Glutathione-dependent formaldehyde-activating GFA</fullName>
    </submittedName>
</protein>
<keyword evidence="3" id="KW-0862">Zinc</keyword>
<dbReference type="InterPro" id="IPR011057">
    <property type="entry name" value="Mss4-like_sf"/>
</dbReference>
<dbReference type="SUPFAM" id="SSF51316">
    <property type="entry name" value="Mss4-like"/>
    <property type="match status" value="1"/>
</dbReference>
<organism evidence="6 7">
    <name type="scientific">Leucothrix arctica</name>
    <dbReference type="NCBI Taxonomy" id="1481894"/>
    <lineage>
        <taxon>Bacteria</taxon>
        <taxon>Pseudomonadati</taxon>
        <taxon>Pseudomonadota</taxon>
        <taxon>Gammaproteobacteria</taxon>
        <taxon>Thiotrichales</taxon>
        <taxon>Thiotrichaceae</taxon>
        <taxon>Leucothrix</taxon>
    </lineage>
</organism>
<reference evidence="6 7" key="1">
    <citation type="submission" date="2018-05" db="EMBL/GenBank/DDBJ databases">
        <title>Leucothrix arctica sp. nov., isolated from Arctic seawater.</title>
        <authorList>
            <person name="Choi A."/>
            <person name="Baek K."/>
        </authorList>
    </citation>
    <scope>NUCLEOTIDE SEQUENCE [LARGE SCALE GENOMIC DNA]</scope>
    <source>
        <strain evidence="6 7">IMCC9719</strain>
    </source>
</reference>
<proteinExistence type="inferred from homology"/>
<gene>
    <name evidence="6" type="ORF">DKT75_08910</name>
</gene>
<comment type="similarity">
    <text evidence="1">Belongs to the Gfa family.</text>
</comment>
<keyword evidence="7" id="KW-1185">Reference proteome</keyword>
<dbReference type="AlphaFoldDB" id="A0A317CDV7"/>
<evidence type="ECO:0000313" key="7">
    <source>
        <dbReference type="Proteomes" id="UP000245506"/>
    </source>
</evidence>
<evidence type="ECO:0000313" key="6">
    <source>
        <dbReference type="EMBL" id="PWQ96716.1"/>
    </source>
</evidence>
<keyword evidence="4" id="KW-0456">Lyase</keyword>
<dbReference type="PROSITE" id="PS51891">
    <property type="entry name" value="CENP_V_GFA"/>
    <property type="match status" value="1"/>
</dbReference>
<comment type="caution">
    <text evidence="6">The sequence shown here is derived from an EMBL/GenBank/DDBJ whole genome shotgun (WGS) entry which is preliminary data.</text>
</comment>
<dbReference type="Pfam" id="PF04828">
    <property type="entry name" value="GFA"/>
    <property type="match status" value="1"/>
</dbReference>
<dbReference type="Gene3D" id="3.90.1590.10">
    <property type="entry name" value="glutathione-dependent formaldehyde- activating enzyme (gfa)"/>
    <property type="match status" value="1"/>
</dbReference>
<accession>A0A317CDV7</accession>
<dbReference type="GO" id="GO:0016846">
    <property type="term" value="F:carbon-sulfur lyase activity"/>
    <property type="evidence" value="ECO:0007669"/>
    <property type="project" value="InterPro"/>
</dbReference>
<feature type="domain" description="CENP-V/GFA" evidence="5">
    <location>
        <begin position="1"/>
        <end position="92"/>
    </location>
</feature>
<evidence type="ECO:0000259" key="5">
    <source>
        <dbReference type="PROSITE" id="PS51891"/>
    </source>
</evidence>
<dbReference type="EMBL" id="QGKL01000027">
    <property type="protein sequence ID" value="PWQ96716.1"/>
    <property type="molecule type" value="Genomic_DNA"/>
</dbReference>
<sequence>MCRKFHGAAFSSYGGAKSEDFRWIEGKELLTQFVAENGTTRQFCKTCGSSLTFAEPNDTGEVVEFALGTLDSEITERPDVHIYTDFKANWFEVEDGLPCYSEGRDSERIQK</sequence>
<evidence type="ECO:0000256" key="3">
    <source>
        <dbReference type="ARBA" id="ARBA00022833"/>
    </source>
</evidence>
<dbReference type="GO" id="GO:0046872">
    <property type="term" value="F:metal ion binding"/>
    <property type="evidence" value="ECO:0007669"/>
    <property type="project" value="UniProtKB-KW"/>
</dbReference>
<evidence type="ECO:0000256" key="2">
    <source>
        <dbReference type="ARBA" id="ARBA00022723"/>
    </source>
</evidence>
<name>A0A317CDV7_9GAMM</name>
<dbReference type="Proteomes" id="UP000245506">
    <property type="component" value="Unassembled WGS sequence"/>
</dbReference>
<evidence type="ECO:0000256" key="1">
    <source>
        <dbReference type="ARBA" id="ARBA00005495"/>
    </source>
</evidence>
<dbReference type="OrthoDB" id="4188830at2"/>
<keyword evidence="2" id="KW-0479">Metal-binding</keyword>
<dbReference type="PANTHER" id="PTHR33337">
    <property type="entry name" value="GFA DOMAIN-CONTAINING PROTEIN"/>
    <property type="match status" value="1"/>
</dbReference>
<dbReference type="PANTHER" id="PTHR33337:SF40">
    <property type="entry name" value="CENP-V_GFA DOMAIN-CONTAINING PROTEIN-RELATED"/>
    <property type="match status" value="1"/>
</dbReference>